<sequence>MGPSEATEPSEAVERTLISNINWDQTVHLVDFMDVQGLLALGRCDAADCLFHKMMCRGPKPHIATYSVLLDGFFKNHEIVKAVEVFCSMEDHGITPDVVVYGILIIGMCKAGEIEDAWKVFRSILAKGGDGCSPVDLTYNVVVRTFLKRGDKPKVRILLQEMINMNFSPDASNMAMLIADSDYLKMIKNLESRDRKNNIEDYWYCILIKLLVLKLMSLQSLKLSVCIGWIKMDKALGIDVYSRGENGLEDPLKSLSPLSFGDGKSILSSTPNLWRVERVSFWFQYSRGLRMGIGSKLVQSMEEWLKRNGAQYTSLATEEKNVAS</sequence>
<evidence type="ECO:0000256" key="1">
    <source>
        <dbReference type="ARBA" id="ARBA00022737"/>
    </source>
</evidence>
<evidence type="ECO:0000256" key="2">
    <source>
        <dbReference type="PROSITE-ProRule" id="PRU00708"/>
    </source>
</evidence>
<proteinExistence type="predicted"/>
<organism evidence="3 4">
    <name type="scientific">Rhododendron simsii</name>
    <name type="common">Sims's rhododendron</name>
    <dbReference type="NCBI Taxonomy" id="118357"/>
    <lineage>
        <taxon>Eukaryota</taxon>
        <taxon>Viridiplantae</taxon>
        <taxon>Streptophyta</taxon>
        <taxon>Embryophyta</taxon>
        <taxon>Tracheophyta</taxon>
        <taxon>Spermatophyta</taxon>
        <taxon>Magnoliopsida</taxon>
        <taxon>eudicotyledons</taxon>
        <taxon>Gunneridae</taxon>
        <taxon>Pentapetalae</taxon>
        <taxon>asterids</taxon>
        <taxon>Ericales</taxon>
        <taxon>Ericaceae</taxon>
        <taxon>Ericoideae</taxon>
        <taxon>Rhodoreae</taxon>
        <taxon>Rhododendron</taxon>
    </lineage>
</organism>
<dbReference type="Pfam" id="PF01535">
    <property type="entry name" value="PPR"/>
    <property type="match status" value="1"/>
</dbReference>
<feature type="repeat" description="PPR" evidence="2">
    <location>
        <begin position="97"/>
        <end position="131"/>
    </location>
</feature>
<comment type="caution">
    <text evidence="3">The sequence shown here is derived from an EMBL/GenBank/DDBJ whole genome shotgun (WGS) entry which is preliminary data.</text>
</comment>
<accession>A0A834H1G5</accession>
<dbReference type="PROSITE" id="PS51375">
    <property type="entry name" value="PPR"/>
    <property type="match status" value="2"/>
</dbReference>
<dbReference type="PANTHER" id="PTHR47932:SF44">
    <property type="entry name" value="MIOREX COMPLEX COMPONENT 1"/>
    <property type="match status" value="1"/>
</dbReference>
<dbReference type="OrthoDB" id="1709053at2759"/>
<dbReference type="EMBL" id="WJXA01000004">
    <property type="protein sequence ID" value="KAF7144587.1"/>
    <property type="molecule type" value="Genomic_DNA"/>
</dbReference>
<name>A0A834H1G5_RHOSS</name>
<dbReference type="Proteomes" id="UP000626092">
    <property type="component" value="Unassembled WGS sequence"/>
</dbReference>
<dbReference type="NCBIfam" id="TIGR00756">
    <property type="entry name" value="PPR"/>
    <property type="match status" value="2"/>
</dbReference>
<dbReference type="Gene3D" id="1.25.40.10">
    <property type="entry name" value="Tetratricopeptide repeat domain"/>
    <property type="match status" value="1"/>
</dbReference>
<keyword evidence="1" id="KW-0677">Repeat</keyword>
<dbReference type="InterPro" id="IPR011990">
    <property type="entry name" value="TPR-like_helical_dom_sf"/>
</dbReference>
<dbReference type="Pfam" id="PF13041">
    <property type="entry name" value="PPR_2"/>
    <property type="match status" value="1"/>
</dbReference>
<evidence type="ECO:0000313" key="3">
    <source>
        <dbReference type="EMBL" id="KAF7144587.1"/>
    </source>
</evidence>
<dbReference type="AlphaFoldDB" id="A0A834H1G5"/>
<dbReference type="InterPro" id="IPR002885">
    <property type="entry name" value="PPR_rpt"/>
</dbReference>
<keyword evidence="4" id="KW-1185">Reference proteome</keyword>
<protein>
    <recommendedName>
        <fullName evidence="5">Pentatricopeptide repeat-containing protein</fullName>
    </recommendedName>
</protein>
<gene>
    <name evidence="3" type="ORF">RHSIM_Rhsim04G0237200</name>
</gene>
<evidence type="ECO:0000313" key="4">
    <source>
        <dbReference type="Proteomes" id="UP000626092"/>
    </source>
</evidence>
<dbReference type="PANTHER" id="PTHR47932">
    <property type="entry name" value="ATPASE EXPRESSION PROTEIN 3"/>
    <property type="match status" value="1"/>
</dbReference>
<reference evidence="3" key="1">
    <citation type="submission" date="2019-11" db="EMBL/GenBank/DDBJ databases">
        <authorList>
            <person name="Liu Y."/>
            <person name="Hou J."/>
            <person name="Li T.-Q."/>
            <person name="Guan C.-H."/>
            <person name="Wu X."/>
            <person name="Wu H.-Z."/>
            <person name="Ling F."/>
            <person name="Zhang R."/>
            <person name="Shi X.-G."/>
            <person name="Ren J.-P."/>
            <person name="Chen E.-F."/>
            <person name="Sun J.-M."/>
        </authorList>
    </citation>
    <scope>NUCLEOTIDE SEQUENCE</scope>
    <source>
        <strain evidence="3">Adult_tree_wgs_1</strain>
        <tissue evidence="3">Leaves</tissue>
    </source>
</reference>
<evidence type="ECO:0008006" key="5">
    <source>
        <dbReference type="Google" id="ProtNLM"/>
    </source>
</evidence>
<feature type="repeat" description="PPR" evidence="2">
    <location>
        <begin position="62"/>
        <end position="96"/>
    </location>
</feature>